<reference evidence="3 4" key="1">
    <citation type="submission" date="2019-03" db="EMBL/GenBank/DDBJ databases">
        <title>Ramlibacter henchirensis DSM 14656, whole genome shotgun sequence.</title>
        <authorList>
            <person name="Zhang X."/>
            <person name="Feng G."/>
            <person name="Zhu H."/>
        </authorList>
    </citation>
    <scope>NUCLEOTIDE SEQUENCE [LARGE SCALE GENOMIC DNA]</scope>
    <source>
        <strain evidence="3 4">DSM 14656</strain>
    </source>
</reference>
<feature type="transmembrane region" description="Helical" evidence="1">
    <location>
        <begin position="271"/>
        <end position="291"/>
    </location>
</feature>
<keyword evidence="1" id="KW-0812">Transmembrane</keyword>
<dbReference type="AlphaFoldDB" id="A0A4Z0C3H8"/>
<protein>
    <submittedName>
        <fullName evidence="3">Acyltransferase</fullName>
    </submittedName>
</protein>
<comment type="caution">
    <text evidence="3">The sequence shown here is derived from an EMBL/GenBank/DDBJ whole genome shotgun (WGS) entry which is preliminary data.</text>
</comment>
<dbReference type="InterPro" id="IPR002656">
    <property type="entry name" value="Acyl_transf_3_dom"/>
</dbReference>
<dbReference type="PANTHER" id="PTHR36927">
    <property type="entry name" value="BLR4337 PROTEIN"/>
    <property type="match status" value="1"/>
</dbReference>
<proteinExistence type="predicted"/>
<keyword evidence="1" id="KW-1133">Transmembrane helix</keyword>
<dbReference type="Proteomes" id="UP000298180">
    <property type="component" value="Unassembled WGS sequence"/>
</dbReference>
<dbReference type="EMBL" id="SMLM01000001">
    <property type="protein sequence ID" value="TFZ06126.1"/>
    <property type="molecule type" value="Genomic_DNA"/>
</dbReference>
<keyword evidence="4" id="KW-1185">Reference proteome</keyword>
<organism evidence="3 4">
    <name type="scientific">Ramlibacter henchirensis</name>
    <dbReference type="NCBI Taxonomy" id="204072"/>
    <lineage>
        <taxon>Bacteria</taxon>
        <taxon>Pseudomonadati</taxon>
        <taxon>Pseudomonadota</taxon>
        <taxon>Betaproteobacteria</taxon>
        <taxon>Burkholderiales</taxon>
        <taxon>Comamonadaceae</taxon>
        <taxon>Ramlibacter</taxon>
    </lineage>
</organism>
<name>A0A4Z0C3H8_9BURK</name>
<feature type="transmembrane region" description="Helical" evidence="1">
    <location>
        <begin position="338"/>
        <end position="356"/>
    </location>
</feature>
<dbReference type="Pfam" id="PF01757">
    <property type="entry name" value="Acyl_transf_3"/>
    <property type="match status" value="1"/>
</dbReference>
<dbReference type="GO" id="GO:0016747">
    <property type="term" value="F:acyltransferase activity, transferring groups other than amino-acyl groups"/>
    <property type="evidence" value="ECO:0007669"/>
    <property type="project" value="InterPro"/>
</dbReference>
<feature type="domain" description="Acyltransferase 3" evidence="2">
    <location>
        <begin position="5"/>
        <end position="353"/>
    </location>
</feature>
<evidence type="ECO:0000256" key="1">
    <source>
        <dbReference type="SAM" id="Phobius"/>
    </source>
</evidence>
<gene>
    <name evidence="3" type="ORF">EZ313_05645</name>
</gene>
<feature type="transmembrane region" description="Helical" evidence="1">
    <location>
        <begin position="217"/>
        <end position="239"/>
    </location>
</feature>
<keyword evidence="1" id="KW-0472">Membrane</keyword>
<feature type="transmembrane region" description="Helical" evidence="1">
    <location>
        <begin position="246"/>
        <end position="265"/>
    </location>
</feature>
<keyword evidence="3" id="KW-0808">Transferase</keyword>
<accession>A0A4Z0C3H8</accession>
<sequence length="406" mass="45826">MERRHDIDALRALAFALVMLYHVGMYYVDGWAWHLKSPHAAEWLQVPMRAVNLWRMDLVFLVSGVAVAVLWRGAGRWALLRRRSWRLLLPLAFGMAVIVPYQAYAQGVANGLIEPGFGAFLLRYLSGGPWPAGAFDGAHVGVTWNHLWFLPYLWLYTAVLVLALPVLDGRMGRRVRSAFVHLRGARLLWPALPLMAWSLLLWPHFPPTHDLVGDGWLHAVYFTLFLYGWWIGLDAGLWAELRRLRWRFAAAALALLAVYLASRSFGAPRIAVRLAADLYLWTTIVAVLGWAHHALNRPWPWLAWASEQVYPWYVLHQTLIIAAAVWLAPLRLGPVLEPIAILALTVAGCWSLTAVIRRSRALRPLFGLKPAGAQPFFSLASRTFTLASWPLQDGHRDCVPSRKGPT</sequence>
<evidence type="ECO:0000259" key="2">
    <source>
        <dbReference type="Pfam" id="PF01757"/>
    </source>
</evidence>
<feature type="transmembrane region" description="Helical" evidence="1">
    <location>
        <begin position="85"/>
        <end position="104"/>
    </location>
</feature>
<dbReference type="RefSeq" id="WP_135262212.1">
    <property type="nucleotide sequence ID" value="NZ_SMLM01000001.1"/>
</dbReference>
<feature type="transmembrane region" description="Helical" evidence="1">
    <location>
        <begin position="187"/>
        <end position="205"/>
    </location>
</feature>
<feature type="transmembrane region" description="Helical" evidence="1">
    <location>
        <begin position="149"/>
        <end position="167"/>
    </location>
</feature>
<evidence type="ECO:0000313" key="3">
    <source>
        <dbReference type="EMBL" id="TFZ06126.1"/>
    </source>
</evidence>
<evidence type="ECO:0000313" key="4">
    <source>
        <dbReference type="Proteomes" id="UP000298180"/>
    </source>
</evidence>
<feature type="transmembrane region" description="Helical" evidence="1">
    <location>
        <begin position="53"/>
        <end position="73"/>
    </location>
</feature>
<keyword evidence="3" id="KW-0012">Acyltransferase</keyword>
<dbReference type="PANTHER" id="PTHR36927:SF3">
    <property type="entry name" value="GLUCANS BIOSYNTHESIS PROTEIN C"/>
    <property type="match status" value="1"/>
</dbReference>
<feature type="transmembrane region" description="Helical" evidence="1">
    <location>
        <begin position="12"/>
        <end position="33"/>
    </location>
</feature>
<dbReference type="InterPro" id="IPR050623">
    <property type="entry name" value="Glucan_succinyl_AcylTrfase"/>
</dbReference>
<dbReference type="OrthoDB" id="9809782at2"/>
<feature type="transmembrane region" description="Helical" evidence="1">
    <location>
        <begin position="312"/>
        <end position="332"/>
    </location>
</feature>